<dbReference type="InterPro" id="IPR011453">
    <property type="entry name" value="DUF1559"/>
</dbReference>
<sequence length="326" mass="35402">MKSSLKDRRFGFTLIELLVVIAIIAILIALLLPAVQQAREAARRSTCKNNLKQFGLAFHNYHDVHNVFPPGVINRPGGAGWSTRCVTMSNGGTFSDNSYRAWGWGTFILPYMDQAPLYNILNPDGCRMPNRGANFAGTTPLDDPVPAHRCPSDTGKKDFNDMHQDYSTSNYVVNDRIGSGNTKIRIRDITDGTSNTLLLAERRLKRNPAGKRFGGAIVWGRSGVTDAGNKFRVNWPINTPTATTSANNAASGDTGCTRHGMSSNHEGGAQFLMADGAVRFISENISHNPAAGSTTTCLGMNVNMAGPGFVIQNLFFIDDDEVVGEF</sequence>
<evidence type="ECO:0000256" key="1">
    <source>
        <dbReference type="SAM" id="MobiDB-lite"/>
    </source>
</evidence>
<keyword evidence="2" id="KW-1133">Transmembrane helix</keyword>
<dbReference type="AlphaFoldDB" id="A0A517VZG1"/>
<keyword evidence="2" id="KW-0472">Membrane</keyword>
<dbReference type="InterPro" id="IPR027558">
    <property type="entry name" value="Pre_pil_HX9DG_C"/>
</dbReference>
<dbReference type="PANTHER" id="PTHR30093:SF2">
    <property type="entry name" value="TYPE II SECRETION SYSTEM PROTEIN H"/>
    <property type="match status" value="1"/>
</dbReference>
<dbReference type="InterPro" id="IPR012902">
    <property type="entry name" value="N_methyl_site"/>
</dbReference>
<dbReference type="KEGG" id="gaw:V144x_38650"/>
<name>A0A517VZG1_9PLAN</name>
<dbReference type="SUPFAM" id="SSF54523">
    <property type="entry name" value="Pili subunits"/>
    <property type="match status" value="1"/>
</dbReference>
<dbReference type="PANTHER" id="PTHR30093">
    <property type="entry name" value="GENERAL SECRETION PATHWAY PROTEIN G"/>
    <property type="match status" value="1"/>
</dbReference>
<reference evidence="4 5" key="1">
    <citation type="submission" date="2019-03" db="EMBL/GenBank/DDBJ databases">
        <title>Deep-cultivation of Planctomycetes and their phenomic and genomic characterization uncovers novel biology.</title>
        <authorList>
            <person name="Wiegand S."/>
            <person name="Jogler M."/>
            <person name="Boedeker C."/>
            <person name="Pinto D."/>
            <person name="Vollmers J."/>
            <person name="Rivas-Marin E."/>
            <person name="Kohn T."/>
            <person name="Peeters S.H."/>
            <person name="Heuer A."/>
            <person name="Rast P."/>
            <person name="Oberbeckmann S."/>
            <person name="Bunk B."/>
            <person name="Jeske O."/>
            <person name="Meyerdierks A."/>
            <person name="Storesund J.E."/>
            <person name="Kallscheuer N."/>
            <person name="Luecker S."/>
            <person name="Lage O.M."/>
            <person name="Pohl T."/>
            <person name="Merkel B.J."/>
            <person name="Hornburger P."/>
            <person name="Mueller R.-W."/>
            <person name="Bruemmer F."/>
            <person name="Labrenz M."/>
            <person name="Spormann A.M."/>
            <person name="Op den Camp H."/>
            <person name="Overmann J."/>
            <person name="Amann R."/>
            <person name="Jetten M.S.M."/>
            <person name="Mascher T."/>
            <person name="Medema M.H."/>
            <person name="Devos D.P."/>
            <person name="Kaster A.-K."/>
            <person name="Ovreas L."/>
            <person name="Rohde M."/>
            <person name="Galperin M.Y."/>
            <person name="Jogler C."/>
        </authorList>
    </citation>
    <scope>NUCLEOTIDE SEQUENCE [LARGE SCALE GENOMIC DNA]</scope>
    <source>
        <strain evidence="4 5">V144</strain>
    </source>
</reference>
<dbReference type="NCBIfam" id="TIGR04294">
    <property type="entry name" value="pre_pil_HX9DG"/>
    <property type="match status" value="1"/>
</dbReference>
<feature type="transmembrane region" description="Helical" evidence="2">
    <location>
        <begin position="12"/>
        <end position="35"/>
    </location>
</feature>
<keyword evidence="2" id="KW-0812">Transmembrane</keyword>
<feature type="compositionally biased region" description="Low complexity" evidence="1">
    <location>
        <begin position="242"/>
        <end position="251"/>
    </location>
</feature>
<dbReference type="EMBL" id="CP037920">
    <property type="protein sequence ID" value="QDT98379.1"/>
    <property type="molecule type" value="Genomic_DNA"/>
</dbReference>
<dbReference type="Gene3D" id="3.30.700.10">
    <property type="entry name" value="Glycoprotein, Type 4 Pilin"/>
    <property type="match status" value="1"/>
</dbReference>
<dbReference type="NCBIfam" id="TIGR02532">
    <property type="entry name" value="IV_pilin_GFxxxE"/>
    <property type="match status" value="1"/>
</dbReference>
<proteinExistence type="predicted"/>
<evidence type="ECO:0000259" key="3">
    <source>
        <dbReference type="Pfam" id="PF07596"/>
    </source>
</evidence>
<dbReference type="Pfam" id="PF07596">
    <property type="entry name" value="SBP_bac_10"/>
    <property type="match status" value="1"/>
</dbReference>
<feature type="domain" description="DUF1559" evidence="3">
    <location>
        <begin position="36"/>
        <end position="285"/>
    </location>
</feature>
<evidence type="ECO:0000313" key="4">
    <source>
        <dbReference type="EMBL" id="QDT98379.1"/>
    </source>
</evidence>
<dbReference type="RefSeq" id="WP_197998507.1">
    <property type="nucleotide sequence ID" value="NZ_CP037920.1"/>
</dbReference>
<dbReference type="Proteomes" id="UP000318704">
    <property type="component" value="Chromosome"/>
</dbReference>
<organism evidence="4 5">
    <name type="scientific">Gimesia aquarii</name>
    <dbReference type="NCBI Taxonomy" id="2527964"/>
    <lineage>
        <taxon>Bacteria</taxon>
        <taxon>Pseudomonadati</taxon>
        <taxon>Planctomycetota</taxon>
        <taxon>Planctomycetia</taxon>
        <taxon>Planctomycetales</taxon>
        <taxon>Planctomycetaceae</taxon>
        <taxon>Gimesia</taxon>
    </lineage>
</organism>
<gene>
    <name evidence="4" type="ORF">V144x_38650</name>
</gene>
<accession>A0A517VZG1</accession>
<evidence type="ECO:0000256" key="2">
    <source>
        <dbReference type="SAM" id="Phobius"/>
    </source>
</evidence>
<protein>
    <submittedName>
        <fullName evidence="4">Putative major pilin subunit</fullName>
    </submittedName>
</protein>
<feature type="region of interest" description="Disordered" evidence="1">
    <location>
        <begin position="242"/>
        <end position="262"/>
    </location>
</feature>
<dbReference type="Pfam" id="PF07963">
    <property type="entry name" value="N_methyl"/>
    <property type="match status" value="1"/>
</dbReference>
<dbReference type="InterPro" id="IPR045584">
    <property type="entry name" value="Pilin-like"/>
</dbReference>
<evidence type="ECO:0000313" key="5">
    <source>
        <dbReference type="Proteomes" id="UP000318704"/>
    </source>
</evidence>